<organism evidence="3 4">
    <name type="scientific">Robiginitalea aurantiaca</name>
    <dbReference type="NCBI Taxonomy" id="3056915"/>
    <lineage>
        <taxon>Bacteria</taxon>
        <taxon>Pseudomonadati</taxon>
        <taxon>Bacteroidota</taxon>
        <taxon>Flavobacteriia</taxon>
        <taxon>Flavobacteriales</taxon>
        <taxon>Flavobacteriaceae</taxon>
        <taxon>Robiginitalea</taxon>
    </lineage>
</organism>
<evidence type="ECO:0000256" key="1">
    <source>
        <dbReference type="SAM" id="Phobius"/>
    </source>
</evidence>
<dbReference type="Proteomes" id="UP001174839">
    <property type="component" value="Unassembled WGS sequence"/>
</dbReference>
<feature type="transmembrane region" description="Helical" evidence="1">
    <location>
        <begin position="141"/>
        <end position="162"/>
    </location>
</feature>
<evidence type="ECO:0000313" key="4">
    <source>
        <dbReference type="Proteomes" id="UP001174839"/>
    </source>
</evidence>
<dbReference type="InterPro" id="IPR003675">
    <property type="entry name" value="Rce1/LyrA-like_dom"/>
</dbReference>
<evidence type="ECO:0000313" key="3">
    <source>
        <dbReference type="EMBL" id="MDM9631837.1"/>
    </source>
</evidence>
<dbReference type="EC" id="3.4.-.-" evidence="3"/>
<dbReference type="GO" id="GO:0008237">
    <property type="term" value="F:metallopeptidase activity"/>
    <property type="evidence" value="ECO:0007669"/>
    <property type="project" value="UniProtKB-KW"/>
</dbReference>
<gene>
    <name evidence="3" type="ORF">QU605_10160</name>
</gene>
<dbReference type="EMBL" id="JAUDUY010000004">
    <property type="protein sequence ID" value="MDM9631837.1"/>
    <property type="molecule type" value="Genomic_DNA"/>
</dbReference>
<evidence type="ECO:0000259" key="2">
    <source>
        <dbReference type="Pfam" id="PF02517"/>
    </source>
</evidence>
<keyword evidence="1" id="KW-1133">Transmembrane helix</keyword>
<keyword evidence="1" id="KW-0472">Membrane</keyword>
<reference evidence="3" key="1">
    <citation type="submission" date="2023-06" db="EMBL/GenBank/DDBJ databases">
        <title>Robiginitalea aurantiacus sp. nov. and Algoriphagus sediminis sp. nov., isolated from coastal sediment.</title>
        <authorList>
            <person name="Zhou Z.Y."/>
            <person name="An J."/>
            <person name="Jia Y.W."/>
            <person name="Du Z.J."/>
        </authorList>
    </citation>
    <scope>NUCLEOTIDE SEQUENCE</scope>
    <source>
        <strain evidence="3">M39</strain>
    </source>
</reference>
<keyword evidence="3" id="KW-0482">Metalloprotease</keyword>
<keyword evidence="3" id="KW-0645">Protease</keyword>
<proteinExistence type="predicted"/>
<feature type="transmembrane region" description="Helical" evidence="1">
    <location>
        <begin position="55"/>
        <end position="76"/>
    </location>
</feature>
<dbReference type="Pfam" id="PF02517">
    <property type="entry name" value="Rce1-like"/>
    <property type="match status" value="1"/>
</dbReference>
<keyword evidence="4" id="KW-1185">Reference proteome</keyword>
<sequence>MDPEPSPAYRLRTSASLLAWALLIGLGLALLLGLIEAYVPYDLDEHALETLMETYSPLTILILASLVAPVLEELLFRGPMWYFRNSRYFPAFFYLFTLAFALVHLGNYPNLFEIWPISPLLISPQFILGLFLGFIRIRFGLIWCIGFHAAYNTVLLAPLLLLHELEIPLS</sequence>
<keyword evidence="3" id="KW-0378">Hydrolase</keyword>
<accession>A0ABT7WFZ2</accession>
<keyword evidence="1" id="KW-0812">Transmembrane</keyword>
<protein>
    <submittedName>
        <fullName evidence="3">CPBP family intramembrane metalloprotease</fullName>
        <ecNumber evidence="3">3.4.-.-</ecNumber>
    </submittedName>
</protein>
<feature type="domain" description="CAAX prenyl protease 2/Lysostaphin resistance protein A-like" evidence="2">
    <location>
        <begin position="57"/>
        <end position="154"/>
    </location>
</feature>
<comment type="caution">
    <text evidence="3">The sequence shown here is derived from an EMBL/GenBank/DDBJ whole genome shotgun (WGS) entry which is preliminary data.</text>
</comment>
<feature type="transmembrane region" description="Helical" evidence="1">
    <location>
        <begin position="114"/>
        <end position="134"/>
    </location>
</feature>
<feature type="transmembrane region" description="Helical" evidence="1">
    <location>
        <begin position="17"/>
        <end position="35"/>
    </location>
</feature>
<name>A0ABT7WFZ2_9FLAO</name>
<feature type="transmembrane region" description="Helical" evidence="1">
    <location>
        <begin position="88"/>
        <end position="108"/>
    </location>
</feature>